<name>U2QFZ3_9BACT</name>
<evidence type="ECO:0000313" key="1">
    <source>
        <dbReference type="EMBL" id="ERK40243.1"/>
    </source>
</evidence>
<protein>
    <recommendedName>
        <fullName evidence="3">Cell division protein FtsQ</fullName>
    </recommendedName>
</protein>
<keyword evidence="2" id="KW-1185">Reference proteome</keyword>
<gene>
    <name evidence="1" type="ORF">HMPREF9135_0513</name>
</gene>
<evidence type="ECO:0000313" key="2">
    <source>
        <dbReference type="Proteomes" id="UP000016648"/>
    </source>
</evidence>
<dbReference type="AlphaFoldDB" id="U2QFZ3"/>
<dbReference type="Proteomes" id="UP000016648">
    <property type="component" value="Unassembled WGS sequence"/>
</dbReference>
<dbReference type="PATRIC" id="fig|1115809.3.peg.333"/>
<dbReference type="EMBL" id="AWEY01000007">
    <property type="protein sequence ID" value="ERK40243.1"/>
    <property type="molecule type" value="Genomic_DNA"/>
</dbReference>
<evidence type="ECO:0008006" key="3">
    <source>
        <dbReference type="Google" id="ProtNLM"/>
    </source>
</evidence>
<organism evidence="1 2">
    <name type="scientific">Segatella baroniae F0067</name>
    <dbReference type="NCBI Taxonomy" id="1115809"/>
    <lineage>
        <taxon>Bacteria</taxon>
        <taxon>Pseudomonadati</taxon>
        <taxon>Bacteroidota</taxon>
        <taxon>Bacteroidia</taxon>
        <taxon>Bacteroidales</taxon>
        <taxon>Prevotellaceae</taxon>
        <taxon>Segatella</taxon>
    </lineage>
</organism>
<accession>U2QFZ3</accession>
<dbReference type="RefSeq" id="WP_021588741.1">
    <property type="nucleotide sequence ID" value="NZ_AWEY01000007.1"/>
</dbReference>
<proteinExistence type="predicted"/>
<comment type="caution">
    <text evidence="1">The sequence shown here is derived from an EMBL/GenBank/DDBJ whole genome shotgun (WGS) entry which is preliminary data.</text>
</comment>
<sequence>MRINWKKTMTLTLDVLIGVYLILAFTRFNKPDEKASVCTKVTIDIQDEATNGFINTQEIKHRLEADKLYPLDKPMRYVDARKIEERLKSSPFVKTAECFKTQDGHVCILLTQRMPVVRIKAVQGDDYYLDDHDCIMPNSHYTSDLIIATGYISKWFAMNYISPMSKAIMDDNLWKNQIVQINVLPDRSIELVPRVGDQIVQIGRLPESKYKEERTKLVGEFMDRKLQRLENFYKYGLSQAGWNKYSYINLEFDNQIICKKKKAL</sequence>
<reference evidence="1 2" key="1">
    <citation type="submission" date="2013-08" db="EMBL/GenBank/DDBJ databases">
        <authorList>
            <person name="Durkin A.S."/>
            <person name="Haft D.R."/>
            <person name="McCorrison J."/>
            <person name="Torralba M."/>
            <person name="Gillis M."/>
            <person name="Haft D.H."/>
            <person name="Methe B."/>
            <person name="Sutton G."/>
            <person name="Nelson K.E."/>
        </authorList>
    </citation>
    <scope>NUCLEOTIDE SEQUENCE [LARGE SCALE GENOMIC DNA]</scope>
    <source>
        <strain evidence="1 2">F0067</strain>
    </source>
</reference>